<evidence type="ECO:0000256" key="1">
    <source>
        <dbReference type="ARBA" id="ARBA00004141"/>
    </source>
</evidence>
<feature type="region of interest" description="Disordered" evidence="7">
    <location>
        <begin position="595"/>
        <end position="632"/>
    </location>
</feature>
<dbReference type="NCBIfam" id="TIGR00801">
    <property type="entry name" value="ncs2"/>
    <property type="match status" value="1"/>
</dbReference>
<evidence type="ECO:0000313" key="12">
    <source>
        <dbReference type="Proteomes" id="UP000836402"/>
    </source>
</evidence>
<reference evidence="10" key="2">
    <citation type="journal article" date="2019" name="IMA Fungus">
        <title>Genome sequencing and comparison of five Tilletia species to identify candidate genes for the detection of regulated species infecting wheat.</title>
        <authorList>
            <person name="Nguyen H.D.T."/>
            <person name="Sultana T."/>
            <person name="Kesanakurti P."/>
            <person name="Hambleton S."/>
        </authorList>
    </citation>
    <scope>NUCLEOTIDE SEQUENCE</scope>
    <source>
        <strain evidence="10">DAOMC 238032</strain>
    </source>
</reference>
<accession>A0A177UZ97</accession>
<keyword evidence="6 8" id="KW-0472">Membrane</keyword>
<proteinExistence type="inferred from homology"/>
<gene>
    <name evidence="10" type="ORF">A4X03_0g4586</name>
    <name evidence="9" type="ORF">JKIAZH3_G556</name>
</gene>
<comment type="subcellular location">
    <subcellularLocation>
        <location evidence="1">Membrane</location>
        <topology evidence="1">Multi-pass membrane protein</topology>
    </subcellularLocation>
</comment>
<evidence type="ECO:0000256" key="2">
    <source>
        <dbReference type="ARBA" id="ARBA00008821"/>
    </source>
</evidence>
<dbReference type="InterPro" id="IPR006043">
    <property type="entry name" value="NCS2"/>
</dbReference>
<feature type="transmembrane region" description="Helical" evidence="8">
    <location>
        <begin position="514"/>
        <end position="533"/>
    </location>
</feature>
<sequence length="632" mass="67803">MAEEKQESTVTTQPFRTEEPTMTLSSKVSSKIQKLGTKDAWVGKYNYSELCLPRWNPWGWGTRRQKRDEDEGGEGVGEGEGHTRRLEKGEVPFYGLEDDLPILLAILCGFQHNLAMLAGLITPPIIFATSLSLPPETQAYMISASLIACGFLSAIQMSAIPLPFGRQLGTGIVSVVGTSFATISTASAIFSALYRDGTCPLNADGSRAACPDAYGYLLGTSAVCSLLEMALSFVPPRVLKRVFPPVVTGVVVLLIGVNLIGESGFKNWGGGSGNCSSRPETGFFALCPNINAPRAYAWGDARFIGLGFLSFVTVIIVEIFGSPAMRNASIVLGLLLPLVVAGPLGYIDGSAISSAKPITFLWTTTFKLRIYAPAILPLLAVYISLMMEAIGDITATSDVSKLSVVGPEFDRRIAGGILSDGLNGCLAALFTVAPVSVFAQNVACISLTRVANRKAGYFCCAFLVLFGIIGKIGGLVLAIPAPILGGVTTYLFAAVATSGIAVLSKVHFTRRTRFVLAASLGPGFGQLLLPDWFDYVFSVTGPNKALNGFLQSIKIIVETPFLIAAICGIITNSILPLEREDREIRDAQEAEWKRKEEEYYANHPQRGHQLQANRDVEGEAERHGSHDSISKE</sequence>
<evidence type="ECO:0000256" key="4">
    <source>
        <dbReference type="ARBA" id="ARBA00022692"/>
    </source>
</evidence>
<reference evidence="9" key="3">
    <citation type="submission" date="2020-10" db="EMBL/GenBank/DDBJ databases">
        <authorList>
            <person name="Sedaghatjoo S."/>
        </authorList>
    </citation>
    <scope>NUCLEOTIDE SEQUENCE</scope>
    <source>
        <strain evidence="9">AZH3</strain>
    </source>
</reference>
<dbReference type="GO" id="GO:0000324">
    <property type="term" value="C:fungal-type vacuole"/>
    <property type="evidence" value="ECO:0007669"/>
    <property type="project" value="TreeGrafter"/>
</dbReference>
<feature type="transmembrane region" description="Helical" evidence="8">
    <location>
        <begin position="214"/>
        <end position="235"/>
    </location>
</feature>
<feature type="transmembrane region" description="Helical" evidence="8">
    <location>
        <begin position="483"/>
        <end position="502"/>
    </location>
</feature>
<dbReference type="EMBL" id="CAJHJG010002371">
    <property type="protein sequence ID" value="CAD6919756.1"/>
    <property type="molecule type" value="Genomic_DNA"/>
</dbReference>
<keyword evidence="12" id="KW-1185">Reference proteome</keyword>
<evidence type="ECO:0000313" key="10">
    <source>
        <dbReference type="EMBL" id="KAE8257693.1"/>
    </source>
</evidence>
<feature type="transmembrane region" description="Helical" evidence="8">
    <location>
        <begin position="328"/>
        <end position="347"/>
    </location>
</feature>
<feature type="transmembrane region" description="Helical" evidence="8">
    <location>
        <begin position="172"/>
        <end position="194"/>
    </location>
</feature>
<dbReference type="PANTHER" id="PTHR42810:SF2">
    <property type="entry name" value="PURINE PERMEASE C1399.01C-RELATED"/>
    <property type="match status" value="1"/>
</dbReference>
<comment type="similarity">
    <text evidence="2">Belongs to the nucleobase:cation symporter-2 (NCS2) (TC 2.A.40) family.</text>
</comment>
<keyword evidence="5 8" id="KW-1133">Transmembrane helix</keyword>
<evidence type="ECO:0000313" key="11">
    <source>
        <dbReference type="Proteomes" id="UP000077671"/>
    </source>
</evidence>
<evidence type="ECO:0000256" key="8">
    <source>
        <dbReference type="SAM" id="Phobius"/>
    </source>
</evidence>
<feature type="region of interest" description="Disordered" evidence="7">
    <location>
        <begin position="1"/>
        <end position="29"/>
    </location>
</feature>
<keyword evidence="3" id="KW-0813">Transport</keyword>
<dbReference type="GO" id="GO:0005886">
    <property type="term" value="C:plasma membrane"/>
    <property type="evidence" value="ECO:0007669"/>
    <property type="project" value="TreeGrafter"/>
</dbReference>
<feature type="transmembrane region" description="Helical" evidence="8">
    <location>
        <begin position="370"/>
        <end position="391"/>
    </location>
</feature>
<feature type="transmembrane region" description="Helical" evidence="8">
    <location>
        <begin position="114"/>
        <end position="133"/>
    </location>
</feature>
<evidence type="ECO:0000256" key="3">
    <source>
        <dbReference type="ARBA" id="ARBA00022448"/>
    </source>
</evidence>
<feature type="transmembrane region" description="Helical" evidence="8">
    <location>
        <begin position="303"/>
        <end position="321"/>
    </location>
</feature>
<feature type="transmembrane region" description="Helical" evidence="8">
    <location>
        <begin position="242"/>
        <end position="261"/>
    </location>
</feature>
<dbReference type="InterPro" id="IPR006042">
    <property type="entry name" value="Xan_ur_permease"/>
</dbReference>
<feature type="transmembrane region" description="Helical" evidence="8">
    <location>
        <begin position="553"/>
        <end position="575"/>
    </location>
</feature>
<feature type="transmembrane region" description="Helical" evidence="8">
    <location>
        <begin position="139"/>
        <end position="160"/>
    </location>
</feature>
<feature type="region of interest" description="Disordered" evidence="7">
    <location>
        <begin position="63"/>
        <end position="84"/>
    </location>
</feature>
<keyword evidence="4 8" id="KW-0812">Transmembrane</keyword>
<name>A0A177UZ97_9BASI</name>
<feature type="compositionally biased region" description="Basic and acidic residues" evidence="7">
    <location>
        <begin position="614"/>
        <end position="632"/>
    </location>
</feature>
<dbReference type="AlphaFoldDB" id="A0A177UZ97"/>
<feature type="compositionally biased region" description="Polar residues" evidence="7">
    <location>
        <begin position="8"/>
        <end position="29"/>
    </location>
</feature>
<reference evidence="10" key="1">
    <citation type="submission" date="2016-04" db="EMBL/GenBank/DDBJ databases">
        <authorList>
            <person name="Nguyen H.D."/>
            <person name="Kesanakurti P."/>
            <person name="Cullis J."/>
            <person name="Levesque C.A."/>
            <person name="Hambleton S."/>
        </authorList>
    </citation>
    <scope>NUCLEOTIDE SEQUENCE</scope>
    <source>
        <strain evidence="10">DAOMC 238032</strain>
    </source>
</reference>
<evidence type="ECO:0000256" key="7">
    <source>
        <dbReference type="SAM" id="MobiDB-lite"/>
    </source>
</evidence>
<dbReference type="Proteomes" id="UP000077671">
    <property type="component" value="Unassembled WGS sequence"/>
</dbReference>
<organism evidence="10 11">
    <name type="scientific">Tilletia caries</name>
    <name type="common">wheat bunt fungus</name>
    <dbReference type="NCBI Taxonomy" id="13290"/>
    <lineage>
        <taxon>Eukaryota</taxon>
        <taxon>Fungi</taxon>
        <taxon>Dikarya</taxon>
        <taxon>Basidiomycota</taxon>
        <taxon>Ustilaginomycotina</taxon>
        <taxon>Exobasidiomycetes</taxon>
        <taxon>Tilletiales</taxon>
        <taxon>Tilletiaceae</taxon>
        <taxon>Tilletia</taxon>
    </lineage>
</organism>
<evidence type="ECO:0000256" key="5">
    <source>
        <dbReference type="ARBA" id="ARBA00022989"/>
    </source>
</evidence>
<dbReference type="Pfam" id="PF00860">
    <property type="entry name" value="Xan_ur_permease"/>
    <property type="match status" value="1"/>
</dbReference>
<dbReference type="EMBL" id="LWDD02000637">
    <property type="protein sequence ID" value="KAE8257693.1"/>
    <property type="molecule type" value="Genomic_DNA"/>
</dbReference>
<evidence type="ECO:0000313" key="9">
    <source>
        <dbReference type="EMBL" id="CAD6919756.1"/>
    </source>
</evidence>
<dbReference type="PANTHER" id="PTHR42810">
    <property type="entry name" value="PURINE PERMEASE C1399.01C-RELATED"/>
    <property type="match status" value="1"/>
</dbReference>
<dbReference type="GO" id="GO:0042907">
    <property type="term" value="F:xanthine transmembrane transporter activity"/>
    <property type="evidence" value="ECO:0007669"/>
    <property type="project" value="TreeGrafter"/>
</dbReference>
<dbReference type="Proteomes" id="UP000836402">
    <property type="component" value="Unassembled WGS sequence"/>
</dbReference>
<comment type="caution">
    <text evidence="10">The sequence shown here is derived from an EMBL/GenBank/DDBJ whole genome shotgun (WGS) entry which is preliminary data.</text>
</comment>
<evidence type="ECO:0000256" key="6">
    <source>
        <dbReference type="ARBA" id="ARBA00023136"/>
    </source>
</evidence>
<protein>
    <recommendedName>
        <fullName evidence="13">Purine permease</fullName>
    </recommendedName>
</protein>
<feature type="transmembrane region" description="Helical" evidence="8">
    <location>
        <begin position="455"/>
        <end position="477"/>
    </location>
</feature>
<evidence type="ECO:0008006" key="13">
    <source>
        <dbReference type="Google" id="ProtNLM"/>
    </source>
</evidence>